<keyword evidence="4" id="KW-1185">Reference proteome</keyword>
<reference evidence="4" key="1">
    <citation type="submission" date="2022-06" db="EMBL/GenBank/DDBJ databases">
        <authorList>
            <person name="Berger JAMES D."/>
            <person name="Berger JAMES D."/>
        </authorList>
    </citation>
    <scope>NUCLEOTIDE SEQUENCE [LARGE SCALE GENOMIC DNA]</scope>
</reference>
<feature type="domain" description="Tyrosine-protein kinase ephrin type A/B receptor-like" evidence="3">
    <location>
        <begin position="331"/>
        <end position="372"/>
    </location>
</feature>
<accession>A0AA85K9V6</accession>
<dbReference type="SUPFAM" id="SSF57184">
    <property type="entry name" value="Growth factor receptor domain"/>
    <property type="match status" value="1"/>
</dbReference>
<evidence type="ECO:0000256" key="2">
    <source>
        <dbReference type="SAM" id="Phobius"/>
    </source>
</evidence>
<keyword evidence="2" id="KW-0812">Transmembrane</keyword>
<sequence>MSEWLLVNSQIKEESLANTITVWFNRGGEVIHVGEVLTIYMPLTGVSEIPMTQNPPKNDGKQGVKPNLEPKYRASTAGNKQLVFVYEMETISCIGLRSKTMIGVKEKWVFPSRGNKIVRQIQFAFRVYTPPTIIWSYAFKSYSKVIITEKQLTQTLSDIKAWCNSKISISQYQQSPCHDIILRVMPLIQLAKPTDQIPFVSPNSTYTELAILIDLSSQPLFLLSNPAGDHFRYIHSVFKDELDEQIRKSVIKDELNIYDIPTRVRSICPPGSQTYHPPPLLKSLAHLGNYTLNKSSILLSNSSAYQLTKWSPICHPCPPGHAPRTPYAFDGCHLCPKGYYLGETDYPSSGGCLQCPTGFTTDNLGATSVRECHLEGGAVTRLIIGFFLNIWREFEQVVVGTMGEETHTRAIGQVHESYWAWKGKISLSLWIVVSLFIMVTLWISSLAIYRIHLYIKLHKMYREQFRLLLKSALIGQINLVIRIKQQIKASVIPFDVKFGN</sequence>
<proteinExistence type="predicted"/>
<organism evidence="4 5">
    <name type="scientific">Trichobilharzia regenti</name>
    <name type="common">Nasal bird schistosome</name>
    <dbReference type="NCBI Taxonomy" id="157069"/>
    <lineage>
        <taxon>Eukaryota</taxon>
        <taxon>Metazoa</taxon>
        <taxon>Spiralia</taxon>
        <taxon>Lophotrochozoa</taxon>
        <taxon>Platyhelminthes</taxon>
        <taxon>Trematoda</taxon>
        <taxon>Digenea</taxon>
        <taxon>Strigeidida</taxon>
        <taxon>Schistosomatoidea</taxon>
        <taxon>Schistosomatidae</taxon>
        <taxon>Trichobilharzia</taxon>
    </lineage>
</organism>
<dbReference type="InterPro" id="IPR011641">
    <property type="entry name" value="Tyr-kin_ephrin_A/B_rcpt-like"/>
</dbReference>
<keyword evidence="2" id="KW-1133">Transmembrane helix</keyword>
<dbReference type="Pfam" id="PF07699">
    <property type="entry name" value="Ephrin_rec_like"/>
    <property type="match status" value="1"/>
</dbReference>
<feature type="region of interest" description="Disordered" evidence="1">
    <location>
        <begin position="51"/>
        <end position="71"/>
    </location>
</feature>
<evidence type="ECO:0000259" key="3">
    <source>
        <dbReference type="Pfam" id="PF07699"/>
    </source>
</evidence>
<evidence type="ECO:0000313" key="5">
    <source>
        <dbReference type="WBParaSite" id="TREG1_8000.1"/>
    </source>
</evidence>
<reference evidence="5" key="2">
    <citation type="submission" date="2023-11" db="UniProtKB">
        <authorList>
            <consortium name="WormBaseParasite"/>
        </authorList>
    </citation>
    <scope>IDENTIFICATION</scope>
</reference>
<dbReference type="Proteomes" id="UP000050795">
    <property type="component" value="Unassembled WGS sequence"/>
</dbReference>
<evidence type="ECO:0000313" key="4">
    <source>
        <dbReference type="Proteomes" id="UP000050795"/>
    </source>
</evidence>
<evidence type="ECO:0000256" key="1">
    <source>
        <dbReference type="SAM" id="MobiDB-lite"/>
    </source>
</evidence>
<dbReference type="Gene3D" id="2.10.50.10">
    <property type="entry name" value="Tumor Necrosis Factor Receptor, subunit A, domain 2"/>
    <property type="match status" value="1"/>
</dbReference>
<keyword evidence="2" id="KW-0472">Membrane</keyword>
<protein>
    <recommendedName>
        <fullName evidence="3">Tyrosine-protein kinase ephrin type A/B receptor-like domain-containing protein</fullName>
    </recommendedName>
</protein>
<dbReference type="InterPro" id="IPR009030">
    <property type="entry name" value="Growth_fac_rcpt_cys_sf"/>
</dbReference>
<dbReference type="AlphaFoldDB" id="A0AA85K9V6"/>
<feature type="compositionally biased region" description="Basic and acidic residues" evidence="1">
    <location>
        <begin position="58"/>
        <end position="71"/>
    </location>
</feature>
<dbReference type="SMART" id="SM01411">
    <property type="entry name" value="Ephrin_rec_like"/>
    <property type="match status" value="1"/>
</dbReference>
<dbReference type="WBParaSite" id="TREG1_8000.1">
    <property type="protein sequence ID" value="TREG1_8000.1"/>
    <property type="gene ID" value="TREG1_8000"/>
</dbReference>
<name>A0AA85K9V6_TRIRE</name>
<feature type="transmembrane region" description="Helical" evidence="2">
    <location>
        <begin position="427"/>
        <end position="449"/>
    </location>
</feature>